<dbReference type="PANTHER" id="PTHR30466">
    <property type="entry name" value="FLAVIN REDUCTASE"/>
    <property type="match status" value="1"/>
</dbReference>
<evidence type="ECO:0000259" key="3">
    <source>
        <dbReference type="SMART" id="SM00903"/>
    </source>
</evidence>
<evidence type="ECO:0000256" key="1">
    <source>
        <dbReference type="ARBA" id="ARBA00023002"/>
    </source>
</evidence>
<dbReference type="InterPro" id="IPR002563">
    <property type="entry name" value="Flavin_Rdtase-like_dom"/>
</dbReference>
<dbReference type="PANTHER" id="PTHR30466:SF1">
    <property type="entry name" value="FMN REDUCTASE (NADH) RUTF"/>
    <property type="match status" value="1"/>
</dbReference>
<evidence type="ECO:0000313" key="5">
    <source>
        <dbReference type="Proteomes" id="UP001499882"/>
    </source>
</evidence>
<dbReference type="SUPFAM" id="SSF50475">
    <property type="entry name" value="FMN-binding split barrel"/>
    <property type="match status" value="1"/>
</dbReference>
<evidence type="ECO:0000313" key="4">
    <source>
        <dbReference type="EMBL" id="GAA4728497.1"/>
    </source>
</evidence>
<reference evidence="5" key="1">
    <citation type="journal article" date="2019" name="Int. J. Syst. Evol. Microbiol.">
        <title>The Global Catalogue of Microorganisms (GCM) 10K type strain sequencing project: providing services to taxonomists for standard genome sequencing and annotation.</title>
        <authorList>
            <consortium name="The Broad Institute Genomics Platform"/>
            <consortium name="The Broad Institute Genome Sequencing Center for Infectious Disease"/>
            <person name="Wu L."/>
            <person name="Ma J."/>
        </authorList>
    </citation>
    <scope>NUCLEOTIDE SEQUENCE [LARGE SCALE GENOMIC DNA]</scope>
    <source>
        <strain evidence="5">JCM 18532</strain>
    </source>
</reference>
<name>A0ABP8YGG8_9ACTN</name>
<gene>
    <name evidence="4" type="ORF">GCM10023350_09530</name>
</gene>
<dbReference type="EMBL" id="BAABKN010000006">
    <property type="protein sequence ID" value="GAA4728497.1"/>
    <property type="molecule type" value="Genomic_DNA"/>
</dbReference>
<dbReference type="Pfam" id="PF01613">
    <property type="entry name" value="Flavin_Reduct"/>
    <property type="match status" value="1"/>
</dbReference>
<organism evidence="4 5">
    <name type="scientific">Nocardioides endophyticus</name>
    <dbReference type="NCBI Taxonomy" id="1353775"/>
    <lineage>
        <taxon>Bacteria</taxon>
        <taxon>Bacillati</taxon>
        <taxon>Actinomycetota</taxon>
        <taxon>Actinomycetes</taxon>
        <taxon>Propionibacteriales</taxon>
        <taxon>Nocardioidaceae</taxon>
        <taxon>Nocardioides</taxon>
    </lineage>
</organism>
<keyword evidence="1" id="KW-0560">Oxidoreductase</keyword>
<sequence length="188" mass="19510">MHVTPAQLDVAGKNPASEAGRAQSVDVDACKAVFRRHPAGAALLTAEADGRRVAMTLTSLISVSATPFLVAFSVSESSSSAPVMANASRVVAHLLGAKDIGLAVLGATSGIDRFRDQELWTRNPSGAPVFLTESPRLEAQILNRVRAGAATLYVAEVVAVSLGQPGGDPLVYHEGTWRGLGARVTEPA</sequence>
<keyword evidence="5" id="KW-1185">Reference proteome</keyword>
<dbReference type="SMART" id="SM00903">
    <property type="entry name" value="Flavin_Reduct"/>
    <property type="match status" value="1"/>
</dbReference>
<feature type="domain" description="Flavin reductase like" evidence="3">
    <location>
        <begin position="34"/>
        <end position="179"/>
    </location>
</feature>
<evidence type="ECO:0000256" key="2">
    <source>
        <dbReference type="SAM" id="MobiDB-lite"/>
    </source>
</evidence>
<comment type="caution">
    <text evidence="4">The sequence shown here is derived from an EMBL/GenBank/DDBJ whole genome shotgun (WGS) entry which is preliminary data.</text>
</comment>
<accession>A0ABP8YGG8</accession>
<dbReference type="InterPro" id="IPR012349">
    <property type="entry name" value="Split_barrel_FMN-bd"/>
</dbReference>
<dbReference type="Proteomes" id="UP001499882">
    <property type="component" value="Unassembled WGS sequence"/>
</dbReference>
<feature type="region of interest" description="Disordered" evidence="2">
    <location>
        <begin position="1"/>
        <end position="21"/>
    </location>
</feature>
<dbReference type="InterPro" id="IPR050268">
    <property type="entry name" value="NADH-dep_flavin_reductase"/>
</dbReference>
<proteinExistence type="predicted"/>
<protein>
    <submittedName>
        <fullName evidence="4">Flavin reductase family protein</fullName>
    </submittedName>
</protein>
<dbReference type="Gene3D" id="2.30.110.10">
    <property type="entry name" value="Electron Transport, Fmn-binding Protein, Chain A"/>
    <property type="match status" value="1"/>
</dbReference>